<protein>
    <recommendedName>
        <fullName evidence="3">Tetratricopeptide repeat protein</fullName>
    </recommendedName>
</protein>
<evidence type="ECO:0000313" key="2">
    <source>
        <dbReference type="EMBL" id="CAD9013113.1"/>
    </source>
</evidence>
<organism evidence="2">
    <name type="scientific">Eutreptiella gymnastica</name>
    <dbReference type="NCBI Taxonomy" id="73025"/>
    <lineage>
        <taxon>Eukaryota</taxon>
        <taxon>Discoba</taxon>
        <taxon>Euglenozoa</taxon>
        <taxon>Euglenida</taxon>
        <taxon>Spirocuta</taxon>
        <taxon>Euglenophyceae</taxon>
        <taxon>Eutreptiales</taxon>
        <taxon>Eutreptiaceae</taxon>
        <taxon>Eutreptiella</taxon>
    </lineage>
</organism>
<dbReference type="InterPro" id="IPR019734">
    <property type="entry name" value="TPR_rpt"/>
</dbReference>
<proteinExistence type="predicted"/>
<dbReference type="SUPFAM" id="SSF48452">
    <property type="entry name" value="TPR-like"/>
    <property type="match status" value="1"/>
</dbReference>
<dbReference type="SMART" id="SM00028">
    <property type="entry name" value="TPR"/>
    <property type="match status" value="2"/>
</dbReference>
<dbReference type="EMBL" id="HBGA01065123">
    <property type="protein sequence ID" value="CAD9013113.1"/>
    <property type="molecule type" value="Transcribed_RNA"/>
</dbReference>
<evidence type="ECO:0000256" key="1">
    <source>
        <dbReference type="SAM" id="MobiDB-lite"/>
    </source>
</evidence>
<gene>
    <name evidence="2" type="ORF">EGYM00392_LOCUS24215</name>
</gene>
<evidence type="ECO:0008006" key="3">
    <source>
        <dbReference type="Google" id="ProtNLM"/>
    </source>
</evidence>
<name>A0A7S1NDL2_9EUGL</name>
<dbReference type="Gene3D" id="1.25.40.10">
    <property type="entry name" value="Tetratricopeptide repeat domain"/>
    <property type="match status" value="1"/>
</dbReference>
<accession>A0A7S1NDL2</accession>
<feature type="region of interest" description="Disordered" evidence="1">
    <location>
        <begin position="215"/>
        <end position="272"/>
    </location>
</feature>
<dbReference type="InterPro" id="IPR011990">
    <property type="entry name" value="TPR-like_helical_dom_sf"/>
</dbReference>
<reference evidence="2" key="1">
    <citation type="submission" date="2021-01" db="EMBL/GenBank/DDBJ databases">
        <authorList>
            <person name="Corre E."/>
            <person name="Pelletier E."/>
            <person name="Niang G."/>
            <person name="Scheremetjew M."/>
            <person name="Finn R."/>
            <person name="Kale V."/>
            <person name="Holt S."/>
            <person name="Cochrane G."/>
            <person name="Meng A."/>
            <person name="Brown T."/>
            <person name="Cohen L."/>
        </authorList>
    </citation>
    <scope>NUCLEOTIDE SEQUENCE</scope>
    <source>
        <strain evidence="2">NIES-381</strain>
    </source>
</reference>
<sequence length="455" mass="50482">MYPEEEIMSLERRLHAEGTLENQDAESLIVKLNLLAQVHFNDDNLDLSEEVLLRAAELTDPARLYLFQDNDELAMTLRVKTLSALAVLARMQGDKDRAIQYLKNILHIEQHYHKQQPQTNLNMATLLNQSGRHFEALNPCSRCIRLLKELEMERALTESQKVTMASALYQLAIAKDRCNRPAENAEAAQAYQDALAYSARALGSEHPVALAQQKEFHEHPSKIPALPPIGAATTSPLKQSAPRAARPPQSPWSLSAARPSSRPTYHGQPMRTMKNRPVRVPFCFPADIGIHNTKVPDPIAEGPMALRLHPHNPLALVPTPPDPLAPPGTKAIAPLPAGEQQRLDINAADNTALQREINQDYATFRQLRRRVISEGVMKQYSIHEAILAAMAGAIVCGAQAAVQIEARPAYYHELKAKPDPVAAPPADWQPAAPPPPLAQSYKSYVDRRMEMEVNP</sequence>
<dbReference type="AlphaFoldDB" id="A0A7S1NDL2"/>